<name>A0A974WJ11_9BACT</name>
<dbReference type="Gene3D" id="2.60.120.10">
    <property type="entry name" value="Jelly Rolls"/>
    <property type="match status" value="1"/>
</dbReference>
<proteinExistence type="inferred from homology"/>
<accession>A0A974WJ11</accession>
<evidence type="ECO:0000313" key="4">
    <source>
        <dbReference type="EMBL" id="QSE98809.1"/>
    </source>
</evidence>
<dbReference type="PANTHER" id="PTHR13903:SF8">
    <property type="entry name" value="PIRIN"/>
    <property type="match status" value="1"/>
</dbReference>
<dbReference type="AlphaFoldDB" id="A0A974WJ11"/>
<feature type="domain" description="Pirin N-terminal" evidence="3">
    <location>
        <begin position="12"/>
        <end position="55"/>
    </location>
</feature>
<dbReference type="PANTHER" id="PTHR13903">
    <property type="entry name" value="PIRIN-RELATED"/>
    <property type="match status" value="1"/>
</dbReference>
<dbReference type="InterPro" id="IPR011051">
    <property type="entry name" value="RmlC_Cupin_sf"/>
</dbReference>
<reference evidence="4" key="1">
    <citation type="submission" date="2021-02" db="EMBL/GenBank/DDBJ databases">
        <title>Fulvivirga sp. S481 isolated from sea water.</title>
        <authorList>
            <person name="Bae S.S."/>
            <person name="Baek K."/>
        </authorList>
    </citation>
    <scope>NUCLEOTIDE SEQUENCE</scope>
    <source>
        <strain evidence="4">S481</strain>
    </source>
</reference>
<keyword evidence="5" id="KW-1185">Reference proteome</keyword>
<sequence>MRFKLISSYFYFDERTGNKVSFRAGDIEYLQAGSGAWHKGMLLKDQPTLGFQLWISLPPELETADAKSVYVTPDEIFRNERFKILLGEHERIKSKIDPPNDMNYLDVNLGPEEKWTYTPPESHDILWLVVYEGKLSGALIASVGELIVFEEGNQPVEFSSEHGASFLLGSAKKFEHDLVFGRGSIHTSESNLQASQMKINKIYGELVQKGTLN</sequence>
<dbReference type="InterPro" id="IPR003829">
    <property type="entry name" value="Pirin_N_dom"/>
</dbReference>
<evidence type="ECO:0000313" key="5">
    <source>
        <dbReference type="Proteomes" id="UP000662783"/>
    </source>
</evidence>
<protein>
    <submittedName>
        <fullName evidence="4">Pirin family protein</fullName>
    </submittedName>
</protein>
<dbReference type="SUPFAM" id="SSF51182">
    <property type="entry name" value="RmlC-like cupins"/>
    <property type="match status" value="1"/>
</dbReference>
<dbReference type="Pfam" id="PF02678">
    <property type="entry name" value="Pirin"/>
    <property type="match status" value="1"/>
</dbReference>
<dbReference type="Proteomes" id="UP000662783">
    <property type="component" value="Chromosome"/>
</dbReference>
<dbReference type="KEGG" id="fuv:JR347_06945"/>
<dbReference type="PIRSF" id="PIRSF006232">
    <property type="entry name" value="Pirin"/>
    <property type="match status" value="1"/>
</dbReference>
<dbReference type="InterPro" id="IPR014710">
    <property type="entry name" value="RmlC-like_jellyroll"/>
</dbReference>
<dbReference type="EMBL" id="CP070608">
    <property type="protein sequence ID" value="QSE98809.1"/>
    <property type="molecule type" value="Genomic_DNA"/>
</dbReference>
<gene>
    <name evidence="4" type="ORF">JR347_06945</name>
</gene>
<organism evidence="4 5">
    <name type="scientific">Fulvivirga lutea</name>
    <dbReference type="NCBI Taxonomy" id="2810512"/>
    <lineage>
        <taxon>Bacteria</taxon>
        <taxon>Pseudomonadati</taxon>
        <taxon>Bacteroidota</taxon>
        <taxon>Cytophagia</taxon>
        <taxon>Cytophagales</taxon>
        <taxon>Fulvivirgaceae</taxon>
        <taxon>Fulvivirga</taxon>
    </lineage>
</organism>
<dbReference type="RefSeq" id="WP_205723323.1">
    <property type="nucleotide sequence ID" value="NZ_CP070608.1"/>
</dbReference>
<comment type="similarity">
    <text evidence="1 2">Belongs to the pirin family.</text>
</comment>
<dbReference type="InterPro" id="IPR012093">
    <property type="entry name" value="Pirin"/>
</dbReference>
<evidence type="ECO:0000259" key="3">
    <source>
        <dbReference type="Pfam" id="PF02678"/>
    </source>
</evidence>
<evidence type="ECO:0000256" key="2">
    <source>
        <dbReference type="RuleBase" id="RU003457"/>
    </source>
</evidence>
<evidence type="ECO:0000256" key="1">
    <source>
        <dbReference type="ARBA" id="ARBA00008416"/>
    </source>
</evidence>